<evidence type="ECO:0000259" key="9">
    <source>
        <dbReference type="Pfam" id="PF21088"/>
    </source>
</evidence>
<dbReference type="Proteomes" id="UP001165089">
    <property type="component" value="Unassembled WGS sequence"/>
</dbReference>
<dbReference type="SUPFAM" id="SSF50182">
    <property type="entry name" value="Sm-like ribonucleoproteins"/>
    <property type="match status" value="1"/>
</dbReference>
<dbReference type="InterPro" id="IPR011066">
    <property type="entry name" value="MscS_channel_C_sf"/>
</dbReference>
<evidence type="ECO:0000256" key="5">
    <source>
        <dbReference type="ARBA" id="ARBA00022989"/>
    </source>
</evidence>
<dbReference type="Pfam" id="PF21082">
    <property type="entry name" value="MS_channel_3rd"/>
    <property type="match status" value="1"/>
</dbReference>
<dbReference type="InterPro" id="IPR006685">
    <property type="entry name" value="MscS_channel_2nd"/>
</dbReference>
<keyword evidence="5" id="KW-1133">Transmembrane helix</keyword>
<dbReference type="Gene3D" id="2.30.30.60">
    <property type="match status" value="1"/>
</dbReference>
<dbReference type="SUPFAM" id="SSF82861">
    <property type="entry name" value="Mechanosensitive channel protein MscS (YggB), transmembrane region"/>
    <property type="match status" value="1"/>
</dbReference>
<proteinExistence type="inferred from homology"/>
<dbReference type="PANTHER" id="PTHR30460:SF0">
    <property type="entry name" value="MODERATE CONDUCTANCE MECHANOSENSITIVE CHANNEL YBIO"/>
    <property type="match status" value="1"/>
</dbReference>
<keyword evidence="4" id="KW-0812">Transmembrane</keyword>
<comment type="caution">
    <text evidence="10">The sequence shown here is derived from an EMBL/GenBank/DDBJ whole genome shotgun (WGS) entry which is preliminary data.</text>
</comment>
<dbReference type="EMBL" id="BSDD01000002">
    <property type="protein sequence ID" value="GLH69480.1"/>
    <property type="molecule type" value="Genomic_DNA"/>
</dbReference>
<evidence type="ECO:0000256" key="3">
    <source>
        <dbReference type="ARBA" id="ARBA00022475"/>
    </source>
</evidence>
<evidence type="ECO:0000259" key="8">
    <source>
        <dbReference type="Pfam" id="PF21082"/>
    </source>
</evidence>
<sequence>MILFLQPILKTETRRFDHFMAWMDRAGWSRLEHLLMVGGACLAILWSVKLVSHAVRKAVDDGDDSTTSDAERRAETLGSVLNNTARILAVVFFLLMTLQEFGVNIGPLVAGAGIAGVALGFGAQSLVKDVISGFFLLMENQFGVGDIISVDEKHTGTVERMTLRVTQIRDSEGRAHFIPNGSVVRVVVLSKEFARAQVDVGVGYGADIDLAMAELRRIGEALAAEWPDRVLEPTQVLGVEALGDSAVTLRTLTKTAPAKQWEVARELRRRILLAFREAGIDIPYPQQVVHLVREPER</sequence>
<dbReference type="PANTHER" id="PTHR30460">
    <property type="entry name" value="MODERATE CONDUCTANCE MECHANOSENSITIVE CHANNEL YBIO"/>
    <property type="match status" value="1"/>
</dbReference>
<reference evidence="10 11" key="1">
    <citation type="journal article" date="2023" name="Antonie Van Leeuwenhoek">
        <title>Mesoterricola silvestris gen. nov., sp. nov., Mesoterricola sediminis sp. nov., Geothrix oryzae sp. nov., Geothrix edaphica sp. nov., Geothrix rubra sp. nov., and Geothrix limicola sp. nov., six novel members of Acidobacteriota isolated from soils.</title>
        <authorList>
            <person name="Itoh H."/>
            <person name="Sugisawa Y."/>
            <person name="Mise K."/>
            <person name="Xu Z."/>
            <person name="Kuniyasu M."/>
            <person name="Ushijima N."/>
            <person name="Kawano K."/>
            <person name="Kobayashi E."/>
            <person name="Shiratori Y."/>
            <person name="Masuda Y."/>
            <person name="Senoo K."/>
        </authorList>
    </citation>
    <scope>NUCLEOTIDE SEQUENCE [LARGE SCALE GENOMIC DNA]</scope>
    <source>
        <strain evidence="10 11">Red803</strain>
    </source>
</reference>
<feature type="domain" description="Mechanosensitive ion channel MscS" evidence="7">
    <location>
        <begin position="126"/>
        <end position="184"/>
    </location>
</feature>
<evidence type="ECO:0000313" key="10">
    <source>
        <dbReference type="EMBL" id="GLH69480.1"/>
    </source>
</evidence>
<accession>A0ABQ5Q4Y5</accession>
<feature type="domain" description="Mechanosensitive ion channel MscS C-terminal" evidence="8">
    <location>
        <begin position="198"/>
        <end position="282"/>
    </location>
</feature>
<dbReference type="InterPro" id="IPR010920">
    <property type="entry name" value="LSM_dom_sf"/>
</dbReference>
<evidence type="ECO:0000256" key="6">
    <source>
        <dbReference type="ARBA" id="ARBA00023136"/>
    </source>
</evidence>
<dbReference type="InterPro" id="IPR011014">
    <property type="entry name" value="MscS_channel_TM-2"/>
</dbReference>
<evidence type="ECO:0000256" key="1">
    <source>
        <dbReference type="ARBA" id="ARBA00004651"/>
    </source>
</evidence>
<evidence type="ECO:0000313" key="11">
    <source>
        <dbReference type="Proteomes" id="UP001165089"/>
    </source>
</evidence>
<name>A0ABQ5Q4Y5_9BACT</name>
<dbReference type="InterPro" id="IPR049142">
    <property type="entry name" value="MS_channel_1st"/>
</dbReference>
<keyword evidence="6" id="KW-0472">Membrane</keyword>
<dbReference type="InterPro" id="IPR045276">
    <property type="entry name" value="YbiO_bact"/>
</dbReference>
<dbReference type="RefSeq" id="WP_285723500.1">
    <property type="nucleotide sequence ID" value="NZ_BSDD01000002.1"/>
</dbReference>
<dbReference type="InterPro" id="IPR049278">
    <property type="entry name" value="MS_channel_C"/>
</dbReference>
<dbReference type="SUPFAM" id="SSF82689">
    <property type="entry name" value="Mechanosensitive channel protein MscS (YggB), C-terminal domain"/>
    <property type="match status" value="1"/>
</dbReference>
<keyword evidence="11" id="KW-1185">Reference proteome</keyword>
<comment type="similarity">
    <text evidence="2">Belongs to the MscS (TC 1.A.23) family.</text>
</comment>
<evidence type="ECO:0008006" key="12">
    <source>
        <dbReference type="Google" id="ProtNLM"/>
    </source>
</evidence>
<dbReference type="Pfam" id="PF00924">
    <property type="entry name" value="MS_channel_2nd"/>
    <property type="match status" value="1"/>
</dbReference>
<dbReference type="Pfam" id="PF21088">
    <property type="entry name" value="MS_channel_1st"/>
    <property type="match status" value="1"/>
</dbReference>
<gene>
    <name evidence="10" type="ORF">GETHPA_10130</name>
</gene>
<comment type="subcellular location">
    <subcellularLocation>
        <location evidence="1">Cell membrane</location>
        <topology evidence="1">Multi-pass membrane protein</topology>
    </subcellularLocation>
</comment>
<protein>
    <recommendedName>
        <fullName evidence="12">Mechanosensitive ion channel family protein</fullName>
    </recommendedName>
</protein>
<organism evidence="10 11">
    <name type="scientific">Geothrix rubra</name>
    <dbReference type="NCBI Taxonomy" id="2927977"/>
    <lineage>
        <taxon>Bacteria</taxon>
        <taxon>Pseudomonadati</taxon>
        <taxon>Acidobacteriota</taxon>
        <taxon>Holophagae</taxon>
        <taxon>Holophagales</taxon>
        <taxon>Holophagaceae</taxon>
        <taxon>Geothrix</taxon>
    </lineage>
</organism>
<keyword evidence="3" id="KW-1003">Cell membrane</keyword>
<dbReference type="Gene3D" id="3.30.70.100">
    <property type="match status" value="1"/>
</dbReference>
<dbReference type="Gene3D" id="1.10.287.1260">
    <property type="match status" value="1"/>
</dbReference>
<evidence type="ECO:0000259" key="7">
    <source>
        <dbReference type="Pfam" id="PF00924"/>
    </source>
</evidence>
<evidence type="ECO:0000256" key="2">
    <source>
        <dbReference type="ARBA" id="ARBA00008017"/>
    </source>
</evidence>
<evidence type="ECO:0000256" key="4">
    <source>
        <dbReference type="ARBA" id="ARBA00022692"/>
    </source>
</evidence>
<feature type="domain" description="Mechanosensitive ion channel transmembrane helices 2/3" evidence="9">
    <location>
        <begin position="85"/>
        <end position="124"/>
    </location>
</feature>
<dbReference type="InterPro" id="IPR023408">
    <property type="entry name" value="MscS_beta-dom_sf"/>
</dbReference>